<organism evidence="1 2">
    <name type="scientific">Elysia crispata</name>
    <name type="common">lettuce slug</name>
    <dbReference type="NCBI Taxonomy" id="231223"/>
    <lineage>
        <taxon>Eukaryota</taxon>
        <taxon>Metazoa</taxon>
        <taxon>Spiralia</taxon>
        <taxon>Lophotrochozoa</taxon>
        <taxon>Mollusca</taxon>
        <taxon>Gastropoda</taxon>
        <taxon>Heterobranchia</taxon>
        <taxon>Euthyneura</taxon>
        <taxon>Panpulmonata</taxon>
        <taxon>Sacoglossa</taxon>
        <taxon>Placobranchoidea</taxon>
        <taxon>Plakobranchidae</taxon>
        <taxon>Elysia</taxon>
    </lineage>
</organism>
<sequence length="80" mass="9220">MFTSSYCDRFATTLFLSSVMQGSLGGMHAHHPAAANSEKRHHICNQGLKFERIGLTQFYRRNKEERYKNISRAQGETELK</sequence>
<name>A0AAE0Y9B5_9GAST</name>
<reference evidence="1" key="1">
    <citation type="journal article" date="2023" name="G3 (Bethesda)">
        <title>A reference genome for the long-term kleptoplast-retaining sea slug Elysia crispata morphotype clarki.</title>
        <authorList>
            <person name="Eastman K.E."/>
            <person name="Pendleton A.L."/>
            <person name="Shaikh M.A."/>
            <person name="Suttiyut T."/>
            <person name="Ogas R."/>
            <person name="Tomko P."/>
            <person name="Gavelis G."/>
            <person name="Widhalm J.R."/>
            <person name="Wisecaver J.H."/>
        </authorList>
    </citation>
    <scope>NUCLEOTIDE SEQUENCE</scope>
    <source>
        <strain evidence="1">ECLA1</strain>
    </source>
</reference>
<evidence type="ECO:0000313" key="2">
    <source>
        <dbReference type="Proteomes" id="UP001283361"/>
    </source>
</evidence>
<keyword evidence="2" id="KW-1185">Reference proteome</keyword>
<dbReference type="Proteomes" id="UP001283361">
    <property type="component" value="Unassembled WGS sequence"/>
</dbReference>
<comment type="caution">
    <text evidence="1">The sequence shown here is derived from an EMBL/GenBank/DDBJ whole genome shotgun (WGS) entry which is preliminary data.</text>
</comment>
<proteinExistence type="predicted"/>
<gene>
    <name evidence="1" type="ORF">RRG08_041075</name>
</gene>
<accession>A0AAE0Y9B5</accession>
<dbReference type="AlphaFoldDB" id="A0AAE0Y9B5"/>
<protein>
    <submittedName>
        <fullName evidence="1">Uncharacterized protein</fullName>
    </submittedName>
</protein>
<dbReference type="EMBL" id="JAWDGP010006763">
    <property type="protein sequence ID" value="KAK3735888.1"/>
    <property type="molecule type" value="Genomic_DNA"/>
</dbReference>
<evidence type="ECO:0000313" key="1">
    <source>
        <dbReference type="EMBL" id="KAK3735888.1"/>
    </source>
</evidence>